<evidence type="ECO:0000313" key="7">
    <source>
        <dbReference type="EMBL" id="KAK1923403.1"/>
    </source>
</evidence>
<dbReference type="GO" id="GO:0005739">
    <property type="term" value="C:mitochondrion"/>
    <property type="evidence" value="ECO:0007669"/>
    <property type="project" value="TreeGrafter"/>
</dbReference>
<organism evidence="7 8">
    <name type="scientific">Papiliotrema laurentii</name>
    <name type="common">Cryptococcus laurentii</name>
    <dbReference type="NCBI Taxonomy" id="5418"/>
    <lineage>
        <taxon>Eukaryota</taxon>
        <taxon>Fungi</taxon>
        <taxon>Dikarya</taxon>
        <taxon>Basidiomycota</taxon>
        <taxon>Agaricomycotina</taxon>
        <taxon>Tremellomycetes</taxon>
        <taxon>Tremellales</taxon>
        <taxon>Rhynchogastremaceae</taxon>
        <taxon>Papiliotrema</taxon>
    </lineage>
</organism>
<comment type="subcellular location">
    <subcellularLocation>
        <location evidence="1">Membrane</location>
        <topology evidence="1">Multi-pass membrane protein</topology>
    </subcellularLocation>
</comment>
<accession>A0AAD9CZR1</accession>
<keyword evidence="5" id="KW-0472">Membrane</keyword>
<evidence type="ECO:0000256" key="5">
    <source>
        <dbReference type="ARBA" id="ARBA00023136"/>
    </source>
</evidence>
<dbReference type="Pfam" id="PF04117">
    <property type="entry name" value="Mpv17_PMP22"/>
    <property type="match status" value="1"/>
</dbReference>
<keyword evidence="3" id="KW-0812">Transmembrane</keyword>
<comment type="caution">
    <text evidence="7">The sequence shown here is derived from an EMBL/GenBank/DDBJ whole genome shotgun (WGS) entry which is preliminary data.</text>
</comment>
<gene>
    <name evidence="7" type="ORF">DB88DRAFT_491112</name>
</gene>
<dbReference type="AlphaFoldDB" id="A0AAD9CZR1"/>
<evidence type="ECO:0000256" key="3">
    <source>
        <dbReference type="ARBA" id="ARBA00022692"/>
    </source>
</evidence>
<reference evidence="7" key="1">
    <citation type="submission" date="2023-02" db="EMBL/GenBank/DDBJ databases">
        <title>Identification and recombinant expression of a fungal hydrolase from Papiliotrema laurentii that hydrolyzes apple cutin and clears colloidal polyester polyurethane.</title>
        <authorList>
            <consortium name="DOE Joint Genome Institute"/>
            <person name="Roman V.A."/>
            <person name="Bojanowski C."/>
            <person name="Crable B.R."/>
            <person name="Wagner D.N."/>
            <person name="Hung C.S."/>
            <person name="Nadeau L.J."/>
            <person name="Schratz L."/>
            <person name="Haridas S."/>
            <person name="Pangilinan J."/>
            <person name="Lipzen A."/>
            <person name="Na H."/>
            <person name="Yan M."/>
            <person name="Ng V."/>
            <person name="Grigoriev I.V."/>
            <person name="Spatafora J.W."/>
            <person name="Barlow D."/>
            <person name="Biffinger J."/>
            <person name="Kelley-Loughnane N."/>
            <person name="Varaljay V.A."/>
            <person name="Crookes-Goodson W.J."/>
        </authorList>
    </citation>
    <scope>NUCLEOTIDE SEQUENCE</scope>
    <source>
        <strain evidence="7">5307AH</strain>
    </source>
</reference>
<evidence type="ECO:0000256" key="6">
    <source>
        <dbReference type="RuleBase" id="RU363053"/>
    </source>
</evidence>
<dbReference type="EMBL" id="JAODAN010000006">
    <property type="protein sequence ID" value="KAK1923403.1"/>
    <property type="molecule type" value="Genomic_DNA"/>
</dbReference>
<protein>
    <submittedName>
        <fullName evidence="7">Uncharacterized protein</fullName>
    </submittedName>
</protein>
<dbReference type="InterPro" id="IPR007248">
    <property type="entry name" value="Mpv17_PMP22"/>
</dbReference>
<dbReference type="Proteomes" id="UP001182556">
    <property type="component" value="Unassembled WGS sequence"/>
</dbReference>
<name>A0AAD9CZR1_PAPLA</name>
<proteinExistence type="inferred from homology"/>
<keyword evidence="8" id="KW-1185">Reference proteome</keyword>
<keyword evidence="4" id="KW-1133">Transmembrane helix</keyword>
<evidence type="ECO:0000256" key="4">
    <source>
        <dbReference type="ARBA" id="ARBA00022989"/>
    </source>
</evidence>
<comment type="similarity">
    <text evidence="2 6">Belongs to the peroxisomal membrane protein PXMP2/4 family.</text>
</comment>
<evidence type="ECO:0000256" key="1">
    <source>
        <dbReference type="ARBA" id="ARBA00004141"/>
    </source>
</evidence>
<evidence type="ECO:0000256" key="2">
    <source>
        <dbReference type="ARBA" id="ARBA00006824"/>
    </source>
</evidence>
<dbReference type="PANTHER" id="PTHR11266">
    <property type="entry name" value="PEROXISOMAL MEMBRANE PROTEIN 2, PXMP2 MPV17"/>
    <property type="match status" value="1"/>
</dbReference>
<sequence length="242" mass="27057">MDFHLHSYLGVSKPQTYRPTLHSHFASLTPPSLSLSLSPTMPPSIFLRLSSFYVHNFDRRPIPTLIITNGVLNSIADALAQSSTILMEKKSLHALVTEYDPQRTLRFAAFGMAMGPIIGRWMRILERTLPIRPGLNKSLQLAKRVVADQAIMAPFGLVLFVGSMGIMEGRPSDEIKQKFSDMYIPALLANWKVWPAIQAVNFTLMPIQYRVPFQSTCGIAWTLYLSLLNAKDDAKLDHTASA</sequence>
<dbReference type="PANTHER" id="PTHR11266:SF50">
    <property type="entry name" value="VACUOLAR MEMBRANE PROTEIN YOR292C"/>
    <property type="match status" value="1"/>
</dbReference>
<evidence type="ECO:0000313" key="8">
    <source>
        <dbReference type="Proteomes" id="UP001182556"/>
    </source>
</evidence>
<dbReference type="GO" id="GO:0016020">
    <property type="term" value="C:membrane"/>
    <property type="evidence" value="ECO:0007669"/>
    <property type="project" value="UniProtKB-SubCell"/>
</dbReference>